<keyword evidence="10" id="KW-1185">Reference proteome</keyword>
<feature type="transmembrane region" description="Helical" evidence="7">
    <location>
        <begin position="455"/>
        <end position="479"/>
    </location>
</feature>
<keyword evidence="2" id="KW-1003">Cell membrane</keyword>
<evidence type="ECO:0000256" key="2">
    <source>
        <dbReference type="ARBA" id="ARBA00022475"/>
    </source>
</evidence>
<feature type="transmembrane region" description="Helical" evidence="7">
    <location>
        <begin position="708"/>
        <end position="728"/>
    </location>
</feature>
<reference evidence="9 10" key="1">
    <citation type="submission" date="2023-07" db="EMBL/GenBank/DDBJ databases">
        <title>Genomic Encyclopedia of Type Strains, Phase IV (KMG-IV): sequencing the most valuable type-strain genomes for metagenomic binning, comparative biology and taxonomic classification.</title>
        <authorList>
            <person name="Goeker M."/>
        </authorList>
    </citation>
    <scope>NUCLEOTIDE SEQUENCE [LARGE SCALE GENOMIC DNA]</scope>
    <source>
        <strain evidence="9 10">DSM 15049</strain>
    </source>
</reference>
<keyword evidence="3 7" id="KW-0812">Transmembrane</keyword>
<name>A0ABU0MZN5_9FIRM</name>
<dbReference type="RefSeq" id="WP_307505307.1">
    <property type="nucleotide sequence ID" value="NZ_BAAACE010000021.1"/>
</dbReference>
<evidence type="ECO:0000256" key="5">
    <source>
        <dbReference type="ARBA" id="ARBA00023136"/>
    </source>
</evidence>
<accession>A0ABU0MZN5</accession>
<evidence type="ECO:0000256" key="3">
    <source>
        <dbReference type="ARBA" id="ARBA00022692"/>
    </source>
</evidence>
<evidence type="ECO:0000259" key="8">
    <source>
        <dbReference type="Pfam" id="PF02687"/>
    </source>
</evidence>
<dbReference type="PANTHER" id="PTHR30287:SF2">
    <property type="entry name" value="BLL1001 PROTEIN"/>
    <property type="match status" value="1"/>
</dbReference>
<evidence type="ECO:0000256" key="4">
    <source>
        <dbReference type="ARBA" id="ARBA00022989"/>
    </source>
</evidence>
<evidence type="ECO:0000313" key="9">
    <source>
        <dbReference type="EMBL" id="MDQ0556331.1"/>
    </source>
</evidence>
<evidence type="ECO:0000313" key="10">
    <source>
        <dbReference type="Proteomes" id="UP001232584"/>
    </source>
</evidence>
<feature type="coiled-coil region" evidence="6">
    <location>
        <begin position="105"/>
        <end position="132"/>
    </location>
</feature>
<gene>
    <name evidence="9" type="ORF">QOZ92_001445</name>
</gene>
<feature type="transmembrane region" description="Helical" evidence="7">
    <location>
        <begin position="333"/>
        <end position="358"/>
    </location>
</feature>
<keyword evidence="6" id="KW-0175">Coiled coil</keyword>
<dbReference type="PANTHER" id="PTHR30287">
    <property type="entry name" value="MEMBRANE COMPONENT OF PREDICTED ABC SUPERFAMILY METABOLITE UPTAKE TRANSPORTER"/>
    <property type="match status" value="1"/>
</dbReference>
<feature type="domain" description="ABC3 transporter permease C-terminal" evidence="8">
    <location>
        <begin position="659"/>
        <end position="773"/>
    </location>
</feature>
<protein>
    <submittedName>
        <fullName evidence="9">ABC transport system permease protein</fullName>
    </submittedName>
</protein>
<keyword evidence="5 7" id="KW-0472">Membrane</keyword>
<feature type="transmembrane region" description="Helical" evidence="7">
    <location>
        <begin position="378"/>
        <end position="403"/>
    </location>
</feature>
<feature type="transmembrane region" description="Helical" evidence="7">
    <location>
        <begin position="21"/>
        <end position="42"/>
    </location>
</feature>
<dbReference type="InterPro" id="IPR038766">
    <property type="entry name" value="Membrane_comp_ABC_pdt"/>
</dbReference>
<dbReference type="Pfam" id="PF02687">
    <property type="entry name" value="FtsX"/>
    <property type="match status" value="2"/>
</dbReference>
<comment type="subcellular location">
    <subcellularLocation>
        <location evidence="1">Cell membrane</location>
        <topology evidence="1">Multi-pass membrane protein</topology>
    </subcellularLocation>
</comment>
<evidence type="ECO:0000256" key="7">
    <source>
        <dbReference type="SAM" id="Phobius"/>
    </source>
</evidence>
<feature type="domain" description="ABC3 transporter permease C-terminal" evidence="8">
    <location>
        <begin position="292"/>
        <end position="410"/>
    </location>
</feature>
<dbReference type="InterPro" id="IPR003838">
    <property type="entry name" value="ABC3_permease_C"/>
</dbReference>
<evidence type="ECO:0000256" key="6">
    <source>
        <dbReference type="SAM" id="Coils"/>
    </source>
</evidence>
<dbReference type="Proteomes" id="UP001232584">
    <property type="component" value="Unassembled WGS sequence"/>
</dbReference>
<dbReference type="EMBL" id="JAUSWG010000005">
    <property type="protein sequence ID" value="MDQ0556331.1"/>
    <property type="molecule type" value="Genomic_DNA"/>
</dbReference>
<comment type="caution">
    <text evidence="9">The sequence shown here is derived from an EMBL/GenBank/DDBJ whole genome shotgun (WGS) entry which is preliminary data.</text>
</comment>
<keyword evidence="4 7" id="KW-1133">Transmembrane helix</keyword>
<feature type="transmembrane region" description="Helical" evidence="7">
    <location>
        <begin position="290"/>
        <end position="312"/>
    </location>
</feature>
<feature type="transmembrane region" description="Helical" evidence="7">
    <location>
        <begin position="655"/>
        <end position="675"/>
    </location>
</feature>
<organism evidence="9 10">
    <name type="scientific">Paraclostridium ghonii</name>
    <dbReference type="NCBI Taxonomy" id="29358"/>
    <lineage>
        <taxon>Bacteria</taxon>
        <taxon>Bacillati</taxon>
        <taxon>Bacillota</taxon>
        <taxon>Clostridia</taxon>
        <taxon>Peptostreptococcales</taxon>
        <taxon>Peptostreptococcaceae</taxon>
        <taxon>Paraclostridium</taxon>
    </lineage>
</organism>
<feature type="transmembrane region" description="Helical" evidence="7">
    <location>
        <begin position="748"/>
        <end position="769"/>
    </location>
</feature>
<evidence type="ECO:0000256" key="1">
    <source>
        <dbReference type="ARBA" id="ARBA00004651"/>
    </source>
</evidence>
<proteinExistence type="predicted"/>
<sequence length="787" mass="90141">MGIKVLFKNTLNDFKKKKIQLLAIGIIIALSSFLYTTMFYALDGLKKPLESFMKETNQEDFSINMINGVTEFDIKKLSIEKQREIQDVASYRLTDIKKYNEDIYNEIINNRINEFNKEYDGYNLEVREYREVNFDKNGISNKVTFFKENKAINLSYIEEGHSPKANNEIAITRIYAKNNNLKIGDKIKIGENTYSISGFVLLPDNTLPMTSENFIIDNSKITIAIVNDDEYEKIKGKEDFYICGEFEDKNSINDDYDNDLEFITNITLTKNQIRSGAIYEEIIAGKAMTMGISLTISTIAVLIVLILTYKIVQNQKTQIGVLKALGYSKKEILSPYIILLLIISLPMLLIGYIAGIYASEPMRSFYLEFYLIPKGQTITNFGVLLVAILIPLLIILGLSTIIINKMLSKNSVSLMKVSNKEKVSKINKLLSKLLKKSKPQTKFKYSFIFANTSKFIVFFIGIVFSSMLIIMSLMMVNFFDKMALDYYNSVDYKYEAYIDLSKEIPSLKQDEEKFISLPNVMYEDENINLVGIESNNKLHRIFNKHNKDITRELAQGGVIVNSSFAMTYNVDAGDKINVKIENEMHELEVIDISKDYGASKVYVNRSKLSNIISDNGDFYNGIYSKNKVDESKYLSVTNKEDILEQSMMMQEFIKIAIYSMIISAVAIAIIVLYVLTTMTIEDNYYSISLLKVMGYSKKEVNSMILKSYLVYSIVSYLISIPITVFGFGYGMKYLAREFGMVIPFEFNIWYGIMGLLLIEAIFILGSYSAKKKIEKVSLQEVLKEYRD</sequence>